<reference evidence="1 2" key="1">
    <citation type="submission" date="2024-01" db="EMBL/GenBank/DDBJ databases">
        <title>A draft genome for the cacao thread blight pathogen Marasmiellus scandens.</title>
        <authorList>
            <person name="Baruah I.K."/>
            <person name="Leung J."/>
            <person name="Bukari Y."/>
            <person name="Amoako-Attah I."/>
            <person name="Meinhardt L.W."/>
            <person name="Bailey B.A."/>
            <person name="Cohen S.P."/>
        </authorList>
    </citation>
    <scope>NUCLEOTIDE SEQUENCE [LARGE SCALE GENOMIC DNA]</scope>
    <source>
        <strain evidence="1 2">GH-19</strain>
    </source>
</reference>
<name>A0ABR1J380_9AGAR</name>
<accession>A0ABR1J380</accession>
<dbReference type="Gene3D" id="1.25.10.10">
    <property type="entry name" value="Leucine-rich Repeat Variant"/>
    <property type="match status" value="1"/>
</dbReference>
<comment type="caution">
    <text evidence="1">The sequence shown here is derived from an EMBL/GenBank/DDBJ whole genome shotgun (WGS) entry which is preliminary data.</text>
</comment>
<proteinExistence type="predicted"/>
<organism evidence="1 2">
    <name type="scientific">Marasmiellus scandens</name>
    <dbReference type="NCBI Taxonomy" id="2682957"/>
    <lineage>
        <taxon>Eukaryota</taxon>
        <taxon>Fungi</taxon>
        <taxon>Dikarya</taxon>
        <taxon>Basidiomycota</taxon>
        <taxon>Agaricomycotina</taxon>
        <taxon>Agaricomycetes</taxon>
        <taxon>Agaricomycetidae</taxon>
        <taxon>Agaricales</taxon>
        <taxon>Marasmiineae</taxon>
        <taxon>Omphalotaceae</taxon>
        <taxon>Marasmiellus</taxon>
    </lineage>
</organism>
<gene>
    <name evidence="1" type="ORF">VKT23_014363</name>
</gene>
<dbReference type="EMBL" id="JBANRG010000043">
    <property type="protein sequence ID" value="KAK7446668.1"/>
    <property type="molecule type" value="Genomic_DNA"/>
</dbReference>
<dbReference type="SUPFAM" id="SSF48371">
    <property type="entry name" value="ARM repeat"/>
    <property type="match status" value="1"/>
</dbReference>
<sequence length="487" mass="54688">MRDPGKFGNILRQTLGESLKTLIACVSEHTHIGTRLIASDVLGSLLCYKGVSLDQDKDGEFKVIFNETAWMLDNKTEGANKAEKSTEGGELGVIKLQKLLKLLWSPKGETSVEQALAECNMNTSDLSFDLKGQEQVAASTSVAVVLIYPLMLYHENIGKYVLDELASQERLSSFIKSTNPGAILKFLRNLWNTVDKHPSLRENDNLKLNTTIPGTVDSGSFVRFAHKSRNHRYKTSNLPSKLFAIFNDQKSAPARFWAVRLLRALYHNYPQGPEHLQLHKVVPNLKDLFKCLLKVITSEKGEDAAVQFSAFISLSNWLQENDTGNDVISAEDIELLRNTVTSHVAGPSHDEAMKKCLGVNISWNEPTIYPAVMAMYLLALLAHMKNPPDTIMKKETIQKINRVLRDDEQKPAVRKFAAWFIECMATRHSDKPHPDATGNDVLSLIMNEGIVDSLIALCRKFQQNNEREQQYVETLSALEEKGIQRIL</sequence>
<dbReference type="Proteomes" id="UP001498398">
    <property type="component" value="Unassembled WGS sequence"/>
</dbReference>
<dbReference type="InterPro" id="IPR016024">
    <property type="entry name" value="ARM-type_fold"/>
</dbReference>
<protein>
    <submittedName>
        <fullName evidence="1">Uncharacterized protein</fullName>
    </submittedName>
</protein>
<dbReference type="InterPro" id="IPR011989">
    <property type="entry name" value="ARM-like"/>
</dbReference>
<evidence type="ECO:0000313" key="1">
    <source>
        <dbReference type="EMBL" id="KAK7446668.1"/>
    </source>
</evidence>
<keyword evidence="2" id="KW-1185">Reference proteome</keyword>
<evidence type="ECO:0000313" key="2">
    <source>
        <dbReference type="Proteomes" id="UP001498398"/>
    </source>
</evidence>